<gene>
    <name evidence="1" type="ORF">A9Z42_0063850</name>
</gene>
<keyword evidence="2" id="KW-1185">Reference proteome</keyword>
<accession>A0A2H2ZDI6</accession>
<reference evidence="1 2" key="1">
    <citation type="journal article" date="2015" name="Genome Announc.">
        <title>Genome sequence and annotation of Trichoderma parareesei, the ancestor of the cellulase producer Trichoderma reesei.</title>
        <authorList>
            <person name="Yang D."/>
            <person name="Pomraning K."/>
            <person name="Kopchinskiy A."/>
            <person name="Karimi Aghcheh R."/>
            <person name="Atanasova L."/>
            <person name="Chenthamara K."/>
            <person name="Baker S.E."/>
            <person name="Zhang R."/>
            <person name="Shen Q."/>
            <person name="Freitag M."/>
            <person name="Kubicek C.P."/>
            <person name="Druzhinina I.S."/>
        </authorList>
    </citation>
    <scope>NUCLEOTIDE SEQUENCE [LARGE SCALE GENOMIC DNA]</scope>
    <source>
        <strain evidence="1 2">CBS 125925</strain>
    </source>
</reference>
<dbReference type="EMBL" id="LFMI01000624">
    <property type="protein sequence ID" value="OTA05657.1"/>
    <property type="molecule type" value="Genomic_DNA"/>
</dbReference>
<evidence type="ECO:0000313" key="2">
    <source>
        <dbReference type="Proteomes" id="UP000219286"/>
    </source>
</evidence>
<dbReference type="AlphaFoldDB" id="A0A2H2ZDI6"/>
<dbReference type="Proteomes" id="UP000219286">
    <property type="component" value="Unassembled WGS sequence"/>
</dbReference>
<proteinExistence type="predicted"/>
<evidence type="ECO:0000313" key="1">
    <source>
        <dbReference type="EMBL" id="OTA05657.1"/>
    </source>
</evidence>
<protein>
    <submittedName>
        <fullName evidence="1">Uncharacterized protein</fullName>
    </submittedName>
</protein>
<organism evidence="1 2">
    <name type="scientific">Trichoderma parareesei</name>
    <name type="common">Filamentous fungus</name>
    <dbReference type="NCBI Taxonomy" id="858221"/>
    <lineage>
        <taxon>Eukaryota</taxon>
        <taxon>Fungi</taxon>
        <taxon>Dikarya</taxon>
        <taxon>Ascomycota</taxon>
        <taxon>Pezizomycotina</taxon>
        <taxon>Sordariomycetes</taxon>
        <taxon>Hypocreomycetidae</taxon>
        <taxon>Hypocreales</taxon>
        <taxon>Hypocreaceae</taxon>
        <taxon>Trichoderma</taxon>
    </lineage>
</organism>
<sequence length="181" mass="20266">MDQPLPQVPSVSSLDMAETLDRVLQQGTTVINDLSKGMQNITDPSLLSVLNELAMIVAAVANYLERPLCAVDRVVDKTSFEAFRGEHHNGTASPILIGEPGAITESSFSITTCGRRSIENEQSVAREWRGWEQACIKWKRWFSGRNTLAYFGLSAMPILRTVQCQDLFREGPRWNKWRPAA</sequence>
<comment type="caution">
    <text evidence="1">The sequence shown here is derived from an EMBL/GenBank/DDBJ whole genome shotgun (WGS) entry which is preliminary data.</text>
</comment>
<name>A0A2H2ZDI6_TRIPA</name>
<dbReference type="OrthoDB" id="2019572at2759"/>